<dbReference type="Pfam" id="PF00019">
    <property type="entry name" value="TGF_beta"/>
    <property type="match status" value="1"/>
</dbReference>
<evidence type="ECO:0000256" key="5">
    <source>
        <dbReference type="ARBA" id="ARBA00023157"/>
    </source>
</evidence>
<dbReference type="PRINTS" id="PR00669">
    <property type="entry name" value="INHIBINA"/>
</dbReference>
<evidence type="ECO:0000256" key="2">
    <source>
        <dbReference type="ARBA" id="ARBA00006656"/>
    </source>
</evidence>
<dbReference type="InterPro" id="IPR001111">
    <property type="entry name" value="TGF-b_propeptide"/>
</dbReference>
<accession>A0AAN7SB78</accession>
<dbReference type="PANTHER" id="PTHR11848:SF298">
    <property type="entry name" value="DAWDLE, ISOFORM A"/>
    <property type="match status" value="1"/>
</dbReference>
<dbReference type="InterPro" id="IPR017948">
    <property type="entry name" value="TGFb_CS"/>
</dbReference>
<dbReference type="GO" id="GO:0005125">
    <property type="term" value="F:cytokine activity"/>
    <property type="evidence" value="ECO:0007669"/>
    <property type="project" value="TreeGrafter"/>
</dbReference>
<dbReference type="EMBL" id="JARPUR010000008">
    <property type="protein sequence ID" value="KAK4872054.1"/>
    <property type="molecule type" value="Genomic_DNA"/>
</dbReference>
<evidence type="ECO:0000256" key="6">
    <source>
        <dbReference type="RuleBase" id="RU000354"/>
    </source>
</evidence>
<dbReference type="GO" id="GO:0005615">
    <property type="term" value="C:extracellular space"/>
    <property type="evidence" value="ECO:0007669"/>
    <property type="project" value="TreeGrafter"/>
</dbReference>
<proteinExistence type="inferred from homology"/>
<dbReference type="PROSITE" id="PS51362">
    <property type="entry name" value="TGF_BETA_2"/>
    <property type="match status" value="1"/>
</dbReference>
<keyword evidence="9" id="KW-1185">Reference proteome</keyword>
<dbReference type="AlphaFoldDB" id="A0AAN7SB78"/>
<keyword evidence="3" id="KW-0964">Secreted</keyword>
<dbReference type="InterPro" id="IPR001839">
    <property type="entry name" value="TGF-b_C"/>
</dbReference>
<dbReference type="Pfam" id="PF00688">
    <property type="entry name" value="TGFb_propeptide"/>
    <property type="match status" value="1"/>
</dbReference>
<dbReference type="InterPro" id="IPR029034">
    <property type="entry name" value="Cystine-knot_cytokine"/>
</dbReference>
<reference evidence="9" key="1">
    <citation type="submission" date="2023-01" db="EMBL/GenBank/DDBJ databases">
        <title>Key to firefly adult light organ development and bioluminescence: homeobox transcription factors regulate luciferase expression and transportation to peroxisome.</title>
        <authorList>
            <person name="Fu X."/>
        </authorList>
    </citation>
    <scope>NUCLEOTIDE SEQUENCE [LARGE SCALE GENOMIC DNA]</scope>
</reference>
<dbReference type="CDD" id="cd13752">
    <property type="entry name" value="TGF_beta_INHB"/>
    <property type="match status" value="1"/>
</dbReference>
<gene>
    <name evidence="8" type="ORF">RN001_016178</name>
</gene>
<dbReference type="GO" id="GO:0008083">
    <property type="term" value="F:growth factor activity"/>
    <property type="evidence" value="ECO:0007669"/>
    <property type="project" value="UniProtKB-KW"/>
</dbReference>
<sequence>MPSADIRTMSNNDTTNNLNALPIRGPEFNISSKDVEGLVLEIKENLRLSASSMKAPCCHLSRKSSRASPYRVPGRIICDCENNSCEINRKNKRKLHHDSAHDDPYEFLQKLLRDGSLVNEAVRRVQLGLSPKQRYFYESDEELNSPVLKLLICMVAVFSRQVCLASDYPYIRSVFGAIFDARPPAATLSSETTSALCLGCSQKYVEIDQDHAQQRYTVTEEELTALRIEYIKNQILKKLRLKKKPIVSIANLPKPVTEDDNLLPKGYDQSTPSPFDDFYGKTTQAIIFPYEEQARCMKKVRHPSACLPFQLPSDIHAADLSTAELWFHKEPDVQDSNGQTFVVTEVAHWDSKKSFQKTTPIAIHQTNITEGWIKVDVAQVIRNWLDYQDSPIHAINVACKTCGRDVNNSPVSFKSKLKPFLVIYTHSQQKRMSYKRVKRHSNCSPSVNECCRESFYVSFAEIGWDDWIIQPAGYNAYVCKGSCSTVASVTLSATQHNSILRKVMYGPNKNSVRKLEFTPCCAATQFQPLQLFYMDNNKTITSKILTNMIVEACGCM</sequence>
<dbReference type="InterPro" id="IPR015615">
    <property type="entry name" value="TGF-beta-rel"/>
</dbReference>
<keyword evidence="5" id="KW-1015">Disulfide bond</keyword>
<comment type="caution">
    <text evidence="8">The sequence shown here is derived from an EMBL/GenBank/DDBJ whole genome shotgun (WGS) entry which is preliminary data.</text>
</comment>
<evidence type="ECO:0000313" key="9">
    <source>
        <dbReference type="Proteomes" id="UP001353858"/>
    </source>
</evidence>
<evidence type="ECO:0000256" key="4">
    <source>
        <dbReference type="ARBA" id="ARBA00023030"/>
    </source>
</evidence>
<dbReference type="Gene3D" id="2.60.120.970">
    <property type="match status" value="1"/>
</dbReference>
<comment type="subcellular location">
    <subcellularLocation>
        <location evidence="1">Secreted</location>
    </subcellularLocation>
</comment>
<dbReference type="SMART" id="SM00204">
    <property type="entry name" value="TGFB"/>
    <property type="match status" value="1"/>
</dbReference>
<keyword evidence="4 6" id="KW-0339">Growth factor</keyword>
<organism evidence="8 9">
    <name type="scientific">Aquatica leii</name>
    <dbReference type="NCBI Taxonomy" id="1421715"/>
    <lineage>
        <taxon>Eukaryota</taxon>
        <taxon>Metazoa</taxon>
        <taxon>Ecdysozoa</taxon>
        <taxon>Arthropoda</taxon>
        <taxon>Hexapoda</taxon>
        <taxon>Insecta</taxon>
        <taxon>Pterygota</taxon>
        <taxon>Neoptera</taxon>
        <taxon>Endopterygota</taxon>
        <taxon>Coleoptera</taxon>
        <taxon>Polyphaga</taxon>
        <taxon>Elateriformia</taxon>
        <taxon>Elateroidea</taxon>
        <taxon>Lampyridae</taxon>
        <taxon>Luciolinae</taxon>
        <taxon>Aquatica</taxon>
    </lineage>
</organism>
<comment type="similarity">
    <text evidence="2 6">Belongs to the TGF-beta family.</text>
</comment>
<protein>
    <recommendedName>
        <fullName evidence="7">TGF-beta family profile domain-containing protein</fullName>
    </recommendedName>
</protein>
<dbReference type="SUPFAM" id="SSF57501">
    <property type="entry name" value="Cystine-knot cytokines"/>
    <property type="match status" value="1"/>
</dbReference>
<evidence type="ECO:0000256" key="3">
    <source>
        <dbReference type="ARBA" id="ARBA00022525"/>
    </source>
</evidence>
<dbReference type="PANTHER" id="PTHR11848">
    <property type="entry name" value="TGF-BETA FAMILY"/>
    <property type="match status" value="1"/>
</dbReference>
<dbReference type="PROSITE" id="PS00250">
    <property type="entry name" value="TGF_BETA_1"/>
    <property type="match status" value="1"/>
</dbReference>
<evidence type="ECO:0000256" key="1">
    <source>
        <dbReference type="ARBA" id="ARBA00004613"/>
    </source>
</evidence>
<feature type="domain" description="TGF-beta family profile" evidence="7">
    <location>
        <begin position="436"/>
        <end position="556"/>
    </location>
</feature>
<name>A0AAN7SB78_9COLE</name>
<dbReference type="Gene3D" id="2.10.90.10">
    <property type="entry name" value="Cystine-knot cytokines"/>
    <property type="match status" value="1"/>
</dbReference>
<dbReference type="Proteomes" id="UP001353858">
    <property type="component" value="Unassembled WGS sequence"/>
</dbReference>
<evidence type="ECO:0000313" key="8">
    <source>
        <dbReference type="EMBL" id="KAK4872054.1"/>
    </source>
</evidence>
<evidence type="ECO:0000259" key="7">
    <source>
        <dbReference type="PROSITE" id="PS51362"/>
    </source>
</evidence>